<dbReference type="AlphaFoldDB" id="A0A8J2PEC7"/>
<evidence type="ECO:0000256" key="3">
    <source>
        <dbReference type="ARBA" id="ARBA00022989"/>
    </source>
</evidence>
<evidence type="ECO:0000256" key="5">
    <source>
        <dbReference type="ARBA" id="ARBA00023242"/>
    </source>
</evidence>
<dbReference type="InterPro" id="IPR008547">
    <property type="entry name" value="DUF829_TMEM53"/>
</dbReference>
<dbReference type="PANTHER" id="PTHR12265:SF30">
    <property type="entry name" value="TRANSMEMBRANE PROTEIN 53"/>
    <property type="match status" value="1"/>
</dbReference>
<comment type="caution">
    <text evidence="7">The sequence shown here is derived from an EMBL/GenBank/DDBJ whole genome shotgun (WGS) entry which is preliminary data.</text>
</comment>
<evidence type="ECO:0000256" key="1">
    <source>
        <dbReference type="ARBA" id="ARBA00004126"/>
    </source>
</evidence>
<evidence type="ECO:0000256" key="2">
    <source>
        <dbReference type="ARBA" id="ARBA00022692"/>
    </source>
</evidence>
<accession>A0A8J2PEC7</accession>
<keyword evidence="4" id="KW-0472">Membrane</keyword>
<dbReference type="Proteomes" id="UP000708208">
    <property type="component" value="Unassembled WGS sequence"/>
</dbReference>
<keyword evidence="8" id="KW-1185">Reference proteome</keyword>
<evidence type="ECO:0000256" key="4">
    <source>
        <dbReference type="ARBA" id="ARBA00023136"/>
    </source>
</evidence>
<evidence type="ECO:0000313" key="7">
    <source>
        <dbReference type="EMBL" id="CAG7734136.1"/>
    </source>
</evidence>
<dbReference type="OrthoDB" id="77878at2759"/>
<evidence type="ECO:0008006" key="9">
    <source>
        <dbReference type="Google" id="ProtNLM"/>
    </source>
</evidence>
<dbReference type="GO" id="GO:0031965">
    <property type="term" value="C:nuclear membrane"/>
    <property type="evidence" value="ECO:0007669"/>
    <property type="project" value="UniProtKB-SubCell"/>
</dbReference>
<reference evidence="7" key="1">
    <citation type="submission" date="2021-06" db="EMBL/GenBank/DDBJ databases">
        <authorList>
            <person name="Hodson N. C."/>
            <person name="Mongue J. A."/>
            <person name="Jaron S. K."/>
        </authorList>
    </citation>
    <scope>NUCLEOTIDE SEQUENCE</scope>
</reference>
<evidence type="ECO:0000313" key="8">
    <source>
        <dbReference type="Proteomes" id="UP000708208"/>
    </source>
</evidence>
<keyword evidence="3" id="KW-1133">Transmembrane helix</keyword>
<dbReference type="Pfam" id="PF05705">
    <property type="entry name" value="DUF829"/>
    <property type="match status" value="1"/>
</dbReference>
<name>A0A8J2PEC7_9HEXA</name>
<protein>
    <recommendedName>
        <fullName evidence="9">Transmembrane protein 53</fullName>
    </recommendedName>
</protein>
<organism evidence="7 8">
    <name type="scientific">Allacma fusca</name>
    <dbReference type="NCBI Taxonomy" id="39272"/>
    <lineage>
        <taxon>Eukaryota</taxon>
        <taxon>Metazoa</taxon>
        <taxon>Ecdysozoa</taxon>
        <taxon>Arthropoda</taxon>
        <taxon>Hexapoda</taxon>
        <taxon>Collembola</taxon>
        <taxon>Symphypleona</taxon>
        <taxon>Sminthuridae</taxon>
        <taxon>Allacma</taxon>
    </lineage>
</organism>
<sequence>MPEKSSDLLCHVEYPDLKTDKCDPVYPSIQDEESKGEGKTIVVVLFGWSGAKDKHLAKYSDIYLKRGCIIIRCITPPKALFYDFASK</sequence>
<gene>
    <name evidence="7" type="ORF">AFUS01_LOCUS22540</name>
</gene>
<evidence type="ECO:0000256" key="6">
    <source>
        <dbReference type="ARBA" id="ARBA00037847"/>
    </source>
</evidence>
<keyword evidence="2" id="KW-0812">Transmembrane</keyword>
<proteinExistence type="predicted"/>
<dbReference type="PANTHER" id="PTHR12265">
    <property type="entry name" value="TRANSMEMBRANE PROTEIN 53"/>
    <property type="match status" value="1"/>
</dbReference>
<dbReference type="EMBL" id="CAJVCH010263483">
    <property type="protein sequence ID" value="CAG7734136.1"/>
    <property type="molecule type" value="Genomic_DNA"/>
</dbReference>
<comment type="subcellular location">
    <subcellularLocation>
        <location evidence="6">Endomembrane system</location>
        <topology evidence="6">Single-pass membrane protein</topology>
    </subcellularLocation>
    <subcellularLocation>
        <location evidence="1">Nucleus membrane</location>
    </subcellularLocation>
</comment>
<keyword evidence="5" id="KW-0539">Nucleus</keyword>